<dbReference type="Proteomes" id="UP000243426">
    <property type="component" value="Chromosome I"/>
</dbReference>
<feature type="transmembrane region" description="Helical" evidence="2">
    <location>
        <begin position="33"/>
        <end position="49"/>
    </location>
</feature>
<feature type="region of interest" description="Disordered" evidence="1">
    <location>
        <begin position="236"/>
        <end position="256"/>
    </location>
</feature>
<dbReference type="EMBL" id="LT629748">
    <property type="protein sequence ID" value="SDS01299.1"/>
    <property type="molecule type" value="Genomic_DNA"/>
</dbReference>
<keyword evidence="2" id="KW-0472">Membrane</keyword>
<evidence type="ECO:0000313" key="3">
    <source>
        <dbReference type="EMBL" id="SDS01299.1"/>
    </source>
</evidence>
<keyword evidence="2" id="KW-0812">Transmembrane</keyword>
<dbReference type="AlphaFoldDB" id="A0A1H1NSD8"/>
<organism evidence="3 4">
    <name type="scientific">Halopseudomonas litoralis</name>
    <dbReference type="NCBI Taxonomy" id="797277"/>
    <lineage>
        <taxon>Bacteria</taxon>
        <taxon>Pseudomonadati</taxon>
        <taxon>Pseudomonadota</taxon>
        <taxon>Gammaproteobacteria</taxon>
        <taxon>Pseudomonadales</taxon>
        <taxon>Pseudomonadaceae</taxon>
        <taxon>Halopseudomonas</taxon>
    </lineage>
</organism>
<dbReference type="OrthoDB" id="6867845at2"/>
<dbReference type="RefSeq" id="WP_090272295.1">
    <property type="nucleotide sequence ID" value="NZ_LT629748.1"/>
</dbReference>
<name>A0A1H1NSD8_9GAMM</name>
<gene>
    <name evidence="3" type="ORF">SAMN05216198_0985</name>
</gene>
<protein>
    <submittedName>
        <fullName evidence="3">Uncharacterized protein</fullName>
    </submittedName>
</protein>
<keyword evidence="2" id="KW-1133">Transmembrane helix</keyword>
<evidence type="ECO:0000256" key="2">
    <source>
        <dbReference type="SAM" id="Phobius"/>
    </source>
</evidence>
<proteinExistence type="predicted"/>
<feature type="compositionally biased region" description="Polar residues" evidence="1">
    <location>
        <begin position="237"/>
        <end position="247"/>
    </location>
</feature>
<keyword evidence="4" id="KW-1185">Reference proteome</keyword>
<feature type="transmembrane region" description="Helical" evidence="2">
    <location>
        <begin position="56"/>
        <end position="73"/>
    </location>
</feature>
<evidence type="ECO:0000313" key="4">
    <source>
        <dbReference type="Proteomes" id="UP000243426"/>
    </source>
</evidence>
<sequence length="332" mass="37066">MEALLILAGAVLLALGWVWLVIAAIRLSVGRMLFALLAAPLTLLVRGRGYPVSPRLLLLLGLLGILIGTAQLYRHQPERLDLLLSGRWMADASTVNDLQGTIMGQPFSPERIFWRGEDLVFEEGPEDRVRSALTIRFGVAQDLLRAPTIERLPSDDGAWPELILQWYSGALSAPGLRKVKDEYSLSLDLAEPVDGQVAGRIHLHLPTIYNTWLTGRIELPPTPDWLQERIHGEQLEQQRAAEQTANAATEKGGGELPPQWQELSLLAMMDEPELFAGAPVRLTTWSGRTHLGAFKQLSEENRLILAQTRGPHQIELHFHPLDIRMIEARNRP</sequence>
<reference evidence="4" key="1">
    <citation type="submission" date="2016-10" db="EMBL/GenBank/DDBJ databases">
        <authorList>
            <person name="Varghese N."/>
            <person name="Submissions S."/>
        </authorList>
    </citation>
    <scope>NUCLEOTIDE SEQUENCE [LARGE SCALE GENOMIC DNA]</scope>
    <source>
        <strain evidence="4">2SM5</strain>
    </source>
</reference>
<dbReference type="STRING" id="797277.SAMN05216198_0985"/>
<evidence type="ECO:0000256" key="1">
    <source>
        <dbReference type="SAM" id="MobiDB-lite"/>
    </source>
</evidence>
<accession>A0A1H1NSD8</accession>